<evidence type="ECO:0000313" key="6">
    <source>
        <dbReference type="EMBL" id="CCB87090.1"/>
    </source>
</evidence>
<dbReference type="GO" id="GO:0006631">
    <property type="term" value="P:fatty acid metabolic process"/>
    <property type="evidence" value="ECO:0007669"/>
    <property type="project" value="TreeGrafter"/>
</dbReference>
<name>F8L1E8_PARAV</name>
<accession>F8L1E8</accession>
<feature type="chain" id="PRO_5003374062" evidence="3">
    <location>
        <begin position="21"/>
        <end position="440"/>
    </location>
</feature>
<dbReference type="EMBL" id="FR872580">
    <property type="protein sequence ID" value="CCB87090.1"/>
    <property type="molecule type" value="Genomic_DNA"/>
</dbReference>
<dbReference type="GO" id="GO:0006637">
    <property type="term" value="P:acyl-CoA metabolic process"/>
    <property type="evidence" value="ECO:0007669"/>
    <property type="project" value="InterPro"/>
</dbReference>
<dbReference type="Gene3D" id="2.60.40.2240">
    <property type="entry name" value="Acyl-CoA thioester hydrolase/BAAT N-terminal domain"/>
    <property type="match status" value="1"/>
</dbReference>
<evidence type="ECO:0000256" key="2">
    <source>
        <dbReference type="PIRSR" id="PIRSR016521-1"/>
    </source>
</evidence>
<dbReference type="PANTHER" id="PTHR10824">
    <property type="entry name" value="ACYL-COENZYME A THIOESTERASE-RELATED"/>
    <property type="match status" value="1"/>
</dbReference>
<gene>
    <name evidence="6" type="primary">acot1</name>
    <name evidence="6" type="ordered locus">PUV_21400</name>
</gene>
<dbReference type="InterPro" id="IPR014940">
    <property type="entry name" value="BAAT_C"/>
</dbReference>
<dbReference type="EC" id="3.1.2.2" evidence="6"/>
<dbReference type="InterPro" id="IPR042490">
    <property type="entry name" value="Thio_Ohase/BAAT_N"/>
</dbReference>
<dbReference type="Gene3D" id="3.40.50.1820">
    <property type="entry name" value="alpha/beta hydrolase"/>
    <property type="match status" value="1"/>
</dbReference>
<evidence type="ECO:0000256" key="1">
    <source>
        <dbReference type="ARBA" id="ARBA00006538"/>
    </source>
</evidence>
<feature type="domain" description="Acyl-CoA thioester hydrolase/bile acid-CoA amino acid N-acetyltransferase" evidence="4">
    <location>
        <begin position="34"/>
        <end position="152"/>
    </location>
</feature>
<feature type="domain" description="BAAT/Acyl-CoA thioester hydrolase C-terminal" evidence="5">
    <location>
        <begin position="214"/>
        <end position="438"/>
    </location>
</feature>
<keyword evidence="7" id="KW-1185">Reference proteome</keyword>
<dbReference type="AlphaFoldDB" id="F8L1E8"/>
<organism evidence="6 7">
    <name type="scientific">Parachlamydia acanthamoebae (strain UV7)</name>
    <dbReference type="NCBI Taxonomy" id="765952"/>
    <lineage>
        <taxon>Bacteria</taxon>
        <taxon>Pseudomonadati</taxon>
        <taxon>Chlamydiota</taxon>
        <taxon>Chlamydiia</taxon>
        <taxon>Parachlamydiales</taxon>
        <taxon>Parachlamydiaceae</taxon>
        <taxon>Parachlamydia</taxon>
    </lineage>
</organism>
<reference key="1">
    <citation type="journal article" date="2011" name="Mol. Biol. Evol.">
        <title>Unity in variety -- the pan-genome of the Chlamydiae.</title>
        <authorList>
            <person name="Collingro A."/>
            <person name="Tischler P."/>
            <person name="Weinmaier T."/>
            <person name="Penz T."/>
            <person name="Heinz E."/>
            <person name="Brunham R.C."/>
            <person name="Read T.D."/>
            <person name="Bavoil P.M."/>
            <person name="Sachse K."/>
            <person name="Kahane S."/>
            <person name="Friedman M.G."/>
            <person name="Rattei T."/>
            <person name="Myers G.S.A."/>
            <person name="Horn M."/>
        </authorList>
    </citation>
    <scope>NUCLEOTIDE SEQUENCE</scope>
    <source>
        <strain>UV7</strain>
    </source>
</reference>
<reference evidence="6 7" key="2">
    <citation type="journal article" date="2011" name="Mol. Biol. Evol.">
        <title>Unity in variety--the pan-genome of the Chlamydiae.</title>
        <authorList>
            <person name="Collingro A."/>
            <person name="Tischler P."/>
            <person name="Weinmaier T."/>
            <person name="Penz T."/>
            <person name="Heinz E."/>
            <person name="Brunham R.C."/>
            <person name="Read T.D."/>
            <person name="Bavoil P.M."/>
            <person name="Sachse K."/>
            <person name="Kahane S."/>
            <person name="Friedman M.G."/>
            <person name="Rattei T."/>
            <person name="Myers G.S."/>
            <person name="Horn M."/>
        </authorList>
    </citation>
    <scope>NUCLEOTIDE SEQUENCE [LARGE SCALE GENOMIC DNA]</scope>
    <source>
        <strain evidence="7">UV7</strain>
    </source>
</reference>
<evidence type="ECO:0000313" key="7">
    <source>
        <dbReference type="Proteomes" id="UP000000495"/>
    </source>
</evidence>
<dbReference type="SUPFAM" id="SSF53474">
    <property type="entry name" value="alpha/beta-Hydrolases"/>
    <property type="match status" value="1"/>
</dbReference>
<dbReference type="STRING" id="765952.PUV_21400"/>
<dbReference type="eggNOG" id="COG1073">
    <property type="taxonomic scope" value="Bacteria"/>
</dbReference>
<dbReference type="Pfam" id="PF08840">
    <property type="entry name" value="BAAT_C"/>
    <property type="match status" value="1"/>
</dbReference>
<comment type="similarity">
    <text evidence="1">Belongs to the C/M/P thioester hydrolase family.</text>
</comment>
<feature type="active site" description="Charge relay system" evidence="2">
    <location>
        <position position="243"/>
    </location>
</feature>
<dbReference type="PIRSF" id="PIRSF016521">
    <property type="entry name" value="Acyl-CoA_hydro"/>
    <property type="match status" value="1"/>
</dbReference>
<proteinExistence type="inferred from homology"/>
<feature type="active site" description="Charge relay system" evidence="2">
    <location>
        <position position="353"/>
    </location>
</feature>
<dbReference type="RefSeq" id="WP_013925375.1">
    <property type="nucleotide sequence ID" value="NC_015702.1"/>
</dbReference>
<dbReference type="PANTHER" id="PTHR10824:SF4">
    <property type="entry name" value="ACYL-COENZYME A THIOESTERASE 1-LIKE"/>
    <property type="match status" value="1"/>
</dbReference>
<keyword evidence="3" id="KW-0732">Signal</keyword>
<keyword evidence="6" id="KW-0378">Hydrolase</keyword>
<evidence type="ECO:0000259" key="5">
    <source>
        <dbReference type="Pfam" id="PF08840"/>
    </source>
</evidence>
<dbReference type="HOGENOM" id="CLU_029849_3_0_0"/>
<dbReference type="GO" id="GO:0047617">
    <property type="term" value="F:fatty acyl-CoA hydrolase activity"/>
    <property type="evidence" value="ECO:0007669"/>
    <property type="project" value="TreeGrafter"/>
</dbReference>
<dbReference type="InterPro" id="IPR006862">
    <property type="entry name" value="Thio_Ohase/aa_AcTrfase"/>
</dbReference>
<dbReference type="Pfam" id="PF04775">
    <property type="entry name" value="Bile_Hydr_Trans"/>
    <property type="match status" value="1"/>
</dbReference>
<dbReference type="InterPro" id="IPR016662">
    <property type="entry name" value="Acyl-CoA_thioEstase_long-chain"/>
</dbReference>
<evidence type="ECO:0000256" key="3">
    <source>
        <dbReference type="SAM" id="SignalP"/>
    </source>
</evidence>
<dbReference type="KEGG" id="puv:PUV_21400"/>
<evidence type="ECO:0000259" key="4">
    <source>
        <dbReference type="Pfam" id="PF04775"/>
    </source>
</evidence>
<protein>
    <submittedName>
        <fullName evidence="6">Acyl-coenzyme A thioesterase 1</fullName>
        <ecNumber evidence="6">3.1.2.2</ecNumber>
    </submittedName>
</protein>
<feature type="signal peptide" evidence="3">
    <location>
        <begin position="1"/>
        <end position="20"/>
    </location>
</feature>
<dbReference type="InterPro" id="IPR029058">
    <property type="entry name" value="AB_hydrolase_fold"/>
</dbReference>
<dbReference type="Proteomes" id="UP000000495">
    <property type="component" value="Chromosome"/>
</dbReference>
<feature type="active site" description="Charge relay system" evidence="2">
    <location>
        <position position="388"/>
    </location>
</feature>
<sequence>MFSKYLSIFFIFLFSQFAIAKPRLEVSPTCALMDVPLSIEVHELDPFQHATIKAEIVDDVGEKWNSWASFEADETGIIYVNAQNPIEGAYEEADGMGLFWTMKPTLNPFASFKKKGDFEVELKLFVQGETVDIKNVQRLRQSFEMVKIEVKEGGLVGSLFLPFSQAPLPVIIVLGGSNGGLSENRARLIASNGFAVLALGYFGLEGLPDNLENIPLEYFERAFEWLSQRDDILGNRVGIYGISRGAELALLIGCLFPEKVQAIVAALPSYVVFGGLSIERVPAWQYRGEPLIPDAPVPRCDLSYGKGQNPEDPLTISTSYLQGMQEFPEDYAAAEIPVEKLQASLLLISGGDDQMWPSTLFASKIMDRLKAKQSQITRIHLDYPLAGHLIHVPYLPVETVYYHPHGKLWFSMGGFPCENDLASRDSWLKLLHFFQIQLCK</sequence>
<dbReference type="OrthoDB" id="139592at2"/>